<evidence type="ECO:0000313" key="1">
    <source>
        <dbReference type="EMBL" id="NDV40360.1"/>
    </source>
</evidence>
<dbReference type="InterPro" id="IPR001611">
    <property type="entry name" value="Leu-rich_rpt"/>
</dbReference>
<dbReference type="PANTHER" id="PTHR48009:SF4">
    <property type="entry name" value="LEUCINE-RICH REPEAT (LRR) FAMILY PROTEIN"/>
    <property type="match status" value="1"/>
</dbReference>
<dbReference type="PANTHER" id="PTHR48009">
    <property type="entry name" value="LEUCINE-RICH REPEAT (LRR) FAMILY PROTEIN"/>
    <property type="match status" value="1"/>
</dbReference>
<dbReference type="Pfam" id="PF00560">
    <property type="entry name" value="LRR_1"/>
    <property type="match status" value="2"/>
</dbReference>
<dbReference type="AlphaFoldDB" id="A0A6B2LU13"/>
<dbReference type="Gene3D" id="3.80.10.10">
    <property type="entry name" value="Ribonuclease Inhibitor"/>
    <property type="match status" value="1"/>
</dbReference>
<protein>
    <recommendedName>
        <fullName evidence="2">Leucine-rich repeat-containing N-terminal plant-type domain-containing protein</fullName>
    </recommendedName>
</protein>
<evidence type="ECO:0008006" key="2">
    <source>
        <dbReference type="Google" id="ProtNLM"/>
    </source>
</evidence>
<accession>A0A6B2LU13</accession>
<dbReference type="EMBL" id="GIBP01011391">
    <property type="protein sequence ID" value="NDV40360.1"/>
    <property type="molecule type" value="Transcribed_RNA"/>
</dbReference>
<dbReference type="SUPFAM" id="SSF52058">
    <property type="entry name" value="L domain-like"/>
    <property type="match status" value="1"/>
</dbReference>
<dbReference type="InterPro" id="IPR053213">
    <property type="entry name" value="RLP29"/>
</dbReference>
<proteinExistence type="predicted"/>
<sequence>MLDFHNNQLSGTLPSSIGNLVGLTFLLLNENAISGSLPPSIGDMSSLQGLELSESAIWVSPTNYFKIDESANSEYMGKYGRWSLPCQF</sequence>
<reference evidence="1" key="1">
    <citation type="journal article" date="2020" name="J. Eukaryot. Microbiol.">
        <title>De novo Sequencing, Assembly and Annotation of the Transcriptome for the Free-Living Testate Amoeba Arcella intermedia.</title>
        <authorList>
            <person name="Ribeiro G.M."/>
            <person name="Porfirio-Sousa A.L."/>
            <person name="Maurer-Alcala X.X."/>
            <person name="Katz L.A."/>
            <person name="Lahr D.J.G."/>
        </authorList>
    </citation>
    <scope>NUCLEOTIDE SEQUENCE</scope>
</reference>
<organism evidence="1">
    <name type="scientific">Arcella intermedia</name>
    <dbReference type="NCBI Taxonomy" id="1963864"/>
    <lineage>
        <taxon>Eukaryota</taxon>
        <taxon>Amoebozoa</taxon>
        <taxon>Tubulinea</taxon>
        <taxon>Elardia</taxon>
        <taxon>Arcellinida</taxon>
        <taxon>Sphaerothecina</taxon>
        <taxon>Arcellidae</taxon>
        <taxon>Arcella</taxon>
    </lineage>
</organism>
<name>A0A6B2LU13_9EUKA</name>
<dbReference type="InterPro" id="IPR032675">
    <property type="entry name" value="LRR_dom_sf"/>
</dbReference>